<comment type="caution">
    <text evidence="2">The sequence shown here is derived from an EMBL/GenBank/DDBJ whole genome shotgun (WGS) entry which is preliminary data.</text>
</comment>
<dbReference type="GO" id="GO:0004658">
    <property type="term" value="F:propionyl-CoA carboxylase activity"/>
    <property type="evidence" value="ECO:0007669"/>
    <property type="project" value="InterPro"/>
</dbReference>
<dbReference type="InterPro" id="IPR032716">
    <property type="entry name" value="ACC_epsilon"/>
</dbReference>
<evidence type="ECO:0000313" key="4">
    <source>
        <dbReference type="Proteomes" id="UP001518680"/>
    </source>
</evidence>
<reference evidence="2 3" key="1">
    <citation type="submission" date="2018-10" db="EMBL/GenBank/DDBJ databases">
        <title>Corynebacterium macginleyi genome sequencing and assembly of the type strain and two clinical samples.</title>
        <authorList>
            <person name="Bernier A.-M."/>
            <person name="Bernard K."/>
        </authorList>
    </citation>
    <scope>NUCLEOTIDE SEQUENCE [LARGE SCALE GENOMIC DNA]</scope>
    <source>
        <strain evidence="2 3">NML 120205</strain>
    </source>
</reference>
<sequence>MSEPEIKVLKGNPTEEERAALATVLKQMKKDHSGAFGDRNHWGRPGERFDHYGAQRVFNPSAFHTVRYY</sequence>
<protein>
    <submittedName>
        <fullName evidence="2">Acyl-CoA carboxylase subunit epsilon</fullName>
    </submittedName>
</protein>
<dbReference type="RefSeq" id="WP_121911904.1">
    <property type="nucleotide sequence ID" value="NZ_CP068292.1"/>
</dbReference>
<keyword evidence="4" id="KW-1185">Reference proteome</keyword>
<dbReference type="Pfam" id="PF13822">
    <property type="entry name" value="ACC_epsilon"/>
    <property type="match status" value="1"/>
</dbReference>
<dbReference type="GeneID" id="92746855"/>
<dbReference type="GO" id="GO:0003989">
    <property type="term" value="F:acetyl-CoA carboxylase activity"/>
    <property type="evidence" value="ECO:0007669"/>
    <property type="project" value="InterPro"/>
</dbReference>
<accession>A0A3M0GLJ8</accession>
<dbReference type="Proteomes" id="UP001518680">
    <property type="component" value="Unassembled WGS sequence"/>
</dbReference>
<evidence type="ECO:0000313" key="3">
    <source>
        <dbReference type="Proteomes" id="UP000270649"/>
    </source>
</evidence>
<dbReference type="EMBL" id="JAACBX020000002">
    <property type="protein sequence ID" value="MBM0244539.1"/>
    <property type="molecule type" value="Genomic_DNA"/>
</dbReference>
<evidence type="ECO:0000313" key="2">
    <source>
        <dbReference type="EMBL" id="RMB60775.1"/>
    </source>
</evidence>
<gene>
    <name evidence="2" type="ORF">D9543_05525</name>
    <name evidence="1" type="ORF">GWO63_009900</name>
</gene>
<dbReference type="EMBL" id="REGC01000005">
    <property type="protein sequence ID" value="RMB60775.1"/>
    <property type="molecule type" value="Genomic_DNA"/>
</dbReference>
<proteinExistence type="predicted"/>
<evidence type="ECO:0000313" key="1">
    <source>
        <dbReference type="EMBL" id="MBM0244539.1"/>
    </source>
</evidence>
<dbReference type="AlphaFoldDB" id="A0A3M0GLJ8"/>
<reference evidence="1 4" key="2">
    <citation type="submission" date="2021-01" db="EMBL/GenBank/DDBJ databases">
        <title>Complete genome sequences of Corynebacterium macginleyi strains isolated from infectious keratitis.</title>
        <authorList>
            <person name="Sagerfors S."/>
            <person name="Poehlein A."/>
            <person name="Soderquist B."/>
            <person name="Bruggemann H."/>
        </authorList>
    </citation>
    <scope>NUCLEOTIDE SEQUENCE [LARGE SCALE GENOMIC DNA]</scope>
    <source>
        <strain evidence="1 4">12T220</strain>
    </source>
</reference>
<organism evidence="2 3">
    <name type="scientific">Corynebacterium macginleyi</name>
    <dbReference type="NCBI Taxonomy" id="38290"/>
    <lineage>
        <taxon>Bacteria</taxon>
        <taxon>Bacillati</taxon>
        <taxon>Actinomycetota</taxon>
        <taxon>Actinomycetes</taxon>
        <taxon>Mycobacteriales</taxon>
        <taxon>Corynebacteriaceae</taxon>
        <taxon>Corynebacterium</taxon>
    </lineage>
</organism>
<name>A0A3M0GLJ8_9CORY</name>
<dbReference type="OrthoDB" id="4419219at2"/>
<dbReference type="Proteomes" id="UP000270649">
    <property type="component" value="Unassembled WGS sequence"/>
</dbReference>